<proteinExistence type="predicted"/>
<dbReference type="EMBL" id="AWUE01003681">
    <property type="protein sequence ID" value="OMP13637.1"/>
    <property type="molecule type" value="Genomic_DNA"/>
</dbReference>
<gene>
    <name evidence="3" type="ORF">COLO4_01251</name>
</gene>
<dbReference type="PROSITE" id="PS50110">
    <property type="entry name" value="RESPONSE_REGULATORY"/>
    <property type="match status" value="1"/>
</dbReference>
<dbReference type="SUPFAM" id="SSF52172">
    <property type="entry name" value="CheY-like"/>
    <property type="match status" value="1"/>
</dbReference>
<dbReference type="Pfam" id="PF00072">
    <property type="entry name" value="Response_reg"/>
    <property type="match status" value="1"/>
</dbReference>
<reference evidence="4" key="1">
    <citation type="submission" date="2013-09" db="EMBL/GenBank/DDBJ databases">
        <title>Corchorus olitorius genome sequencing.</title>
        <authorList>
            <person name="Alam M."/>
            <person name="Haque M.S."/>
            <person name="Islam M.S."/>
            <person name="Emdad E.M."/>
            <person name="Islam M.M."/>
            <person name="Ahmed B."/>
            <person name="Halim A."/>
            <person name="Hossen Q.M.M."/>
            <person name="Hossain M.Z."/>
            <person name="Ahmed R."/>
            <person name="Khan M.M."/>
            <person name="Islam R."/>
            <person name="Rashid M.M."/>
            <person name="Khan S.A."/>
            <person name="Rahman M.S."/>
            <person name="Alam M."/>
            <person name="Yahiya A.S."/>
            <person name="Khan M.S."/>
            <person name="Azam M.S."/>
            <person name="Haque T."/>
            <person name="Lashkar M.Z.H."/>
            <person name="Akhand A.I."/>
            <person name="Morshed G."/>
            <person name="Roy S."/>
            <person name="Uddin K.S."/>
            <person name="Rabeya T."/>
            <person name="Hossain A.S."/>
            <person name="Chowdhury A."/>
            <person name="Snigdha A.R."/>
            <person name="Mortoza M.S."/>
            <person name="Matin S.A."/>
            <person name="Hoque S.M.E."/>
            <person name="Islam M.K."/>
            <person name="Roy D.K."/>
            <person name="Haider R."/>
            <person name="Moosa M.M."/>
            <person name="Elias S.M."/>
            <person name="Hasan A.M."/>
            <person name="Jahan S."/>
            <person name="Shafiuddin M."/>
            <person name="Mahmood N."/>
            <person name="Shommy N.S."/>
        </authorList>
    </citation>
    <scope>NUCLEOTIDE SEQUENCE [LARGE SCALE GENOMIC DNA]</scope>
    <source>
        <strain evidence="4">cv. O-4</strain>
    </source>
</reference>
<dbReference type="CDD" id="cd17557">
    <property type="entry name" value="REC_Rcp-like"/>
    <property type="match status" value="1"/>
</dbReference>
<dbReference type="SMART" id="SM00448">
    <property type="entry name" value="REC"/>
    <property type="match status" value="1"/>
</dbReference>
<accession>A0A1R3L2V7</accession>
<dbReference type="AlphaFoldDB" id="A0A1R3L2V7"/>
<evidence type="ECO:0000256" key="1">
    <source>
        <dbReference type="PROSITE-ProRule" id="PRU00169"/>
    </source>
</evidence>
<dbReference type="InterPro" id="IPR011006">
    <property type="entry name" value="CheY-like_superfamily"/>
</dbReference>
<evidence type="ECO:0000313" key="3">
    <source>
        <dbReference type="EMBL" id="OMP13637.1"/>
    </source>
</evidence>
<dbReference type="OrthoDB" id="60033at2759"/>
<evidence type="ECO:0000313" key="4">
    <source>
        <dbReference type="Proteomes" id="UP000187203"/>
    </source>
</evidence>
<keyword evidence="1" id="KW-0597">Phosphoprotein</keyword>
<feature type="modified residue" description="4-aspartylphosphate" evidence="1">
    <location>
        <position position="63"/>
    </location>
</feature>
<feature type="domain" description="Response regulatory" evidence="2">
    <location>
        <begin position="3"/>
        <end position="130"/>
    </location>
</feature>
<dbReference type="GO" id="GO:0000160">
    <property type="term" value="P:phosphorelay signal transduction system"/>
    <property type="evidence" value="ECO:0007669"/>
    <property type="project" value="InterPro"/>
</dbReference>
<evidence type="ECO:0000259" key="2">
    <source>
        <dbReference type="PROSITE" id="PS50110"/>
    </source>
</evidence>
<name>A0A1R3L2V7_9ROSI</name>
<sequence>MIDVLYVEDNPDDVDIFKRVVGKIEQPPSYKVLNTGTEAVDYVLRRGTYQNKDTSTPKMLLLDLNLPGNNGFEVLQQIRSHTQGRTLPIVVYSTSDNPKDMREAFDLGANAYLIKPGGYREVSEMLRRAIDFWVAQQGHQ</sequence>
<protein>
    <recommendedName>
        <fullName evidence="2">Response regulatory domain-containing protein</fullName>
    </recommendedName>
</protein>
<dbReference type="Proteomes" id="UP000187203">
    <property type="component" value="Unassembled WGS sequence"/>
</dbReference>
<dbReference type="InterPro" id="IPR052893">
    <property type="entry name" value="TCS_response_regulator"/>
</dbReference>
<keyword evidence="4" id="KW-1185">Reference proteome</keyword>
<organism evidence="3 4">
    <name type="scientific">Corchorus olitorius</name>
    <dbReference type="NCBI Taxonomy" id="93759"/>
    <lineage>
        <taxon>Eukaryota</taxon>
        <taxon>Viridiplantae</taxon>
        <taxon>Streptophyta</taxon>
        <taxon>Embryophyta</taxon>
        <taxon>Tracheophyta</taxon>
        <taxon>Spermatophyta</taxon>
        <taxon>Magnoliopsida</taxon>
        <taxon>eudicotyledons</taxon>
        <taxon>Gunneridae</taxon>
        <taxon>Pentapetalae</taxon>
        <taxon>rosids</taxon>
        <taxon>malvids</taxon>
        <taxon>Malvales</taxon>
        <taxon>Malvaceae</taxon>
        <taxon>Grewioideae</taxon>
        <taxon>Apeibeae</taxon>
        <taxon>Corchorus</taxon>
    </lineage>
</organism>
<dbReference type="PANTHER" id="PTHR44520:SF1">
    <property type="entry name" value="TWO-COMPONENT SYSTEM REGULATORY PROTEIN"/>
    <property type="match status" value="1"/>
</dbReference>
<comment type="caution">
    <text evidence="3">The sequence shown here is derived from an EMBL/GenBank/DDBJ whole genome shotgun (WGS) entry which is preliminary data.</text>
</comment>
<dbReference type="PANTHER" id="PTHR44520">
    <property type="entry name" value="RESPONSE REGULATOR RCP1-RELATED"/>
    <property type="match status" value="1"/>
</dbReference>
<dbReference type="InterPro" id="IPR001789">
    <property type="entry name" value="Sig_transdc_resp-reg_receiver"/>
</dbReference>
<dbReference type="Gene3D" id="3.40.50.2300">
    <property type="match status" value="1"/>
</dbReference>